<dbReference type="InterPro" id="IPR027417">
    <property type="entry name" value="P-loop_NTPase"/>
</dbReference>
<evidence type="ECO:0000259" key="1">
    <source>
        <dbReference type="SMART" id="SM00382"/>
    </source>
</evidence>
<evidence type="ECO:0000313" key="2">
    <source>
        <dbReference type="EMBL" id="HIQ72246.1"/>
    </source>
</evidence>
<accession>A0A9D1CQT8</accession>
<dbReference type="Pfam" id="PF07726">
    <property type="entry name" value="AAA_3"/>
    <property type="match status" value="1"/>
</dbReference>
<dbReference type="PIRSF" id="PIRSF002849">
    <property type="entry name" value="AAA_ATPase_chaperone_MoxR_prd"/>
    <property type="match status" value="1"/>
</dbReference>
<proteinExistence type="predicted"/>
<dbReference type="PANTHER" id="PTHR42759:SF5">
    <property type="entry name" value="METHANOL DEHYDROGENASE REGULATOR"/>
    <property type="match status" value="1"/>
</dbReference>
<dbReference type="SMART" id="SM00382">
    <property type="entry name" value="AAA"/>
    <property type="match status" value="1"/>
</dbReference>
<gene>
    <name evidence="2" type="ORF">IAB73_08585</name>
</gene>
<dbReference type="EMBL" id="DVFJ01000030">
    <property type="protein sequence ID" value="HIQ72246.1"/>
    <property type="molecule type" value="Genomic_DNA"/>
</dbReference>
<organism evidence="2 3">
    <name type="scientific">Candidatus Onthenecus intestinigallinarum</name>
    <dbReference type="NCBI Taxonomy" id="2840875"/>
    <lineage>
        <taxon>Bacteria</taxon>
        <taxon>Bacillati</taxon>
        <taxon>Bacillota</taxon>
        <taxon>Clostridia</taxon>
        <taxon>Eubacteriales</taxon>
        <taxon>Candidatus Onthenecus</taxon>
    </lineage>
</organism>
<protein>
    <submittedName>
        <fullName evidence="2">AAA family ATPase</fullName>
    </submittedName>
</protein>
<dbReference type="GO" id="GO:0005524">
    <property type="term" value="F:ATP binding"/>
    <property type="evidence" value="ECO:0007669"/>
    <property type="project" value="InterPro"/>
</dbReference>
<reference evidence="2" key="2">
    <citation type="journal article" date="2021" name="PeerJ">
        <title>Extensive microbial diversity within the chicken gut microbiome revealed by metagenomics and culture.</title>
        <authorList>
            <person name="Gilroy R."/>
            <person name="Ravi A."/>
            <person name="Getino M."/>
            <person name="Pursley I."/>
            <person name="Horton D.L."/>
            <person name="Alikhan N.F."/>
            <person name="Baker D."/>
            <person name="Gharbi K."/>
            <person name="Hall N."/>
            <person name="Watson M."/>
            <person name="Adriaenssens E.M."/>
            <person name="Foster-Nyarko E."/>
            <person name="Jarju S."/>
            <person name="Secka A."/>
            <person name="Antonio M."/>
            <person name="Oren A."/>
            <person name="Chaudhuri R.R."/>
            <person name="La Ragione R."/>
            <person name="Hildebrand F."/>
            <person name="Pallen M.J."/>
        </authorList>
    </citation>
    <scope>NUCLEOTIDE SEQUENCE</scope>
    <source>
        <strain evidence="2">ChiSxjej2B14-6234</strain>
    </source>
</reference>
<sequence length="314" mass="33997">MEKNVAASIEQNVSRVVVGCGQTVRLLLAALLAGGHVLLQDVPGTGKTTLCKAVARSIDARFSRIQFTPDLLPSDVTGLSYYNPKEGAFVFRQGPAFCNVLLADEINRATPRTQSALLECMEERQITVDGVTRALARPFFVVATQNPVETAGTFPLPEAQMDRFLMRLSMGLPSLEGEVAMLERFVQRSPLEELQPVCTAGEVERAQQACREVYVHPALMEYVARLCRATRESREVACGVSPRGTLALLRASQGYAMAQGRSFVTPEDVKAVAPAVLTHRLLPERASGARMEDVVGEALATQAVPTEAWGAARA</sequence>
<feature type="domain" description="AAA+ ATPase" evidence="1">
    <location>
        <begin position="33"/>
        <end position="174"/>
    </location>
</feature>
<name>A0A9D1CQT8_9FIRM</name>
<dbReference type="CDD" id="cd00009">
    <property type="entry name" value="AAA"/>
    <property type="match status" value="1"/>
</dbReference>
<dbReference type="PANTHER" id="PTHR42759">
    <property type="entry name" value="MOXR FAMILY PROTEIN"/>
    <property type="match status" value="1"/>
</dbReference>
<dbReference type="GO" id="GO:0016887">
    <property type="term" value="F:ATP hydrolysis activity"/>
    <property type="evidence" value="ECO:0007669"/>
    <property type="project" value="InterPro"/>
</dbReference>
<dbReference type="SUPFAM" id="SSF52540">
    <property type="entry name" value="P-loop containing nucleoside triphosphate hydrolases"/>
    <property type="match status" value="1"/>
</dbReference>
<dbReference type="Proteomes" id="UP000886887">
    <property type="component" value="Unassembled WGS sequence"/>
</dbReference>
<reference evidence="2" key="1">
    <citation type="submission" date="2020-10" db="EMBL/GenBank/DDBJ databases">
        <authorList>
            <person name="Gilroy R."/>
        </authorList>
    </citation>
    <scope>NUCLEOTIDE SEQUENCE</scope>
    <source>
        <strain evidence="2">ChiSxjej2B14-6234</strain>
    </source>
</reference>
<dbReference type="Pfam" id="PF17863">
    <property type="entry name" value="AAA_lid_2"/>
    <property type="match status" value="1"/>
</dbReference>
<dbReference type="InterPro" id="IPR003593">
    <property type="entry name" value="AAA+_ATPase"/>
</dbReference>
<dbReference type="InterPro" id="IPR011703">
    <property type="entry name" value="ATPase_AAA-3"/>
</dbReference>
<dbReference type="AlphaFoldDB" id="A0A9D1CQT8"/>
<dbReference type="InterPro" id="IPR041628">
    <property type="entry name" value="ChlI/MoxR_AAA_lid"/>
</dbReference>
<dbReference type="Gene3D" id="1.10.8.80">
    <property type="entry name" value="Magnesium chelatase subunit I, C-Terminal domain"/>
    <property type="match status" value="1"/>
</dbReference>
<dbReference type="InterPro" id="IPR050764">
    <property type="entry name" value="CbbQ/NirQ/NorQ/GpvN"/>
</dbReference>
<comment type="caution">
    <text evidence="2">The sequence shown here is derived from an EMBL/GenBank/DDBJ whole genome shotgun (WGS) entry which is preliminary data.</text>
</comment>
<dbReference type="Gene3D" id="3.40.50.300">
    <property type="entry name" value="P-loop containing nucleotide triphosphate hydrolases"/>
    <property type="match status" value="1"/>
</dbReference>
<evidence type="ECO:0000313" key="3">
    <source>
        <dbReference type="Proteomes" id="UP000886887"/>
    </source>
</evidence>